<comment type="caution">
    <text evidence="6">The sequence shown here is derived from an EMBL/GenBank/DDBJ whole genome shotgun (WGS) entry which is preliminary data.</text>
</comment>
<keyword evidence="4" id="KW-0804">Transcription</keyword>
<evidence type="ECO:0000256" key="1">
    <source>
        <dbReference type="ARBA" id="ARBA00004123"/>
    </source>
</evidence>
<sequence>MRRPRRNVNTETTGAETVHISLHSHPKSLLNPRRWPPSCHLLVYPPARLAPFAVETVADWHLGCKGITRVLRWTFWRRRDLLEKGYLDSMKETPGADWRPTIEALQIATADWNPATRDARSSERLAPPMSCCPVWFKNRRAKWRKKERHQQTELCKGAFGSPLNSLPGNPYEDLCPSYAYSAWAPKGLHPGPIHNKGFQLFNSMNLNSFPPQGMFPAPGGASMPGVSTLETLNNLTNPAGLPGSTYGPGTPSPYMYRDPCGHSLGGLRLRTKQPQTLLNYASPPNPGISPSSGQYHLDRPV</sequence>
<feature type="region of interest" description="Disordered" evidence="5">
    <location>
        <begin position="272"/>
        <end position="301"/>
    </location>
</feature>
<organism evidence="6 7">
    <name type="scientific">Phrynocephalus forsythii</name>
    <dbReference type="NCBI Taxonomy" id="171643"/>
    <lineage>
        <taxon>Eukaryota</taxon>
        <taxon>Metazoa</taxon>
        <taxon>Chordata</taxon>
        <taxon>Craniata</taxon>
        <taxon>Vertebrata</taxon>
        <taxon>Euteleostomi</taxon>
        <taxon>Lepidosauria</taxon>
        <taxon>Squamata</taxon>
        <taxon>Bifurcata</taxon>
        <taxon>Unidentata</taxon>
        <taxon>Episquamata</taxon>
        <taxon>Toxicofera</taxon>
        <taxon>Iguania</taxon>
        <taxon>Acrodonta</taxon>
        <taxon>Agamidae</taxon>
        <taxon>Agaminae</taxon>
        <taxon>Phrynocephalus</taxon>
    </lineage>
</organism>
<dbReference type="CDD" id="cd00086">
    <property type="entry name" value="homeodomain"/>
    <property type="match status" value="1"/>
</dbReference>
<gene>
    <name evidence="6" type="ORF">JRQ81_011163</name>
</gene>
<dbReference type="EMBL" id="JAPFRF010000022">
    <property type="protein sequence ID" value="KAJ7305250.1"/>
    <property type="molecule type" value="Genomic_DNA"/>
</dbReference>
<accession>A0A9Q0X850</accession>
<dbReference type="InterPro" id="IPR001356">
    <property type="entry name" value="HD"/>
</dbReference>
<reference evidence="6" key="1">
    <citation type="journal article" date="2023" name="DNA Res.">
        <title>Chromosome-level genome assembly of Phrynocephalus forsythii using third-generation DNA sequencing and Hi-C analysis.</title>
        <authorList>
            <person name="Qi Y."/>
            <person name="Zhao W."/>
            <person name="Zhao Y."/>
            <person name="Niu C."/>
            <person name="Cao S."/>
            <person name="Zhang Y."/>
        </authorList>
    </citation>
    <scope>NUCLEOTIDE SEQUENCE</scope>
    <source>
        <tissue evidence="6">Muscle</tissue>
    </source>
</reference>
<evidence type="ECO:0000313" key="7">
    <source>
        <dbReference type="Proteomes" id="UP001142489"/>
    </source>
</evidence>
<feature type="compositionally biased region" description="Low complexity" evidence="5">
    <location>
        <begin position="240"/>
        <end position="253"/>
    </location>
</feature>
<keyword evidence="7" id="KW-1185">Reference proteome</keyword>
<dbReference type="Proteomes" id="UP001142489">
    <property type="component" value="Unassembled WGS sequence"/>
</dbReference>
<keyword evidence="3" id="KW-0805">Transcription regulation</keyword>
<evidence type="ECO:0000313" key="6">
    <source>
        <dbReference type="EMBL" id="KAJ7305250.1"/>
    </source>
</evidence>
<dbReference type="OrthoDB" id="6159439at2759"/>
<dbReference type="GO" id="GO:0005634">
    <property type="term" value="C:nucleus"/>
    <property type="evidence" value="ECO:0007669"/>
    <property type="project" value="UniProtKB-SubCell"/>
</dbReference>
<dbReference type="GO" id="GO:0009653">
    <property type="term" value="P:anatomical structure morphogenesis"/>
    <property type="evidence" value="ECO:0007669"/>
    <property type="project" value="TreeGrafter"/>
</dbReference>
<evidence type="ECO:0000256" key="4">
    <source>
        <dbReference type="ARBA" id="ARBA00023163"/>
    </source>
</evidence>
<dbReference type="AlphaFoldDB" id="A0A9Q0X850"/>
<dbReference type="GO" id="GO:0000981">
    <property type="term" value="F:DNA-binding transcription factor activity, RNA polymerase II-specific"/>
    <property type="evidence" value="ECO:0007669"/>
    <property type="project" value="TreeGrafter"/>
</dbReference>
<evidence type="ECO:0000256" key="2">
    <source>
        <dbReference type="ARBA" id="ARBA00022473"/>
    </source>
</evidence>
<name>A0A9Q0X850_9SAUR</name>
<dbReference type="PANTHER" id="PTHR45882">
    <property type="entry name" value="PITUITARY HOMEOBOX HOMOLOG PTX1"/>
    <property type="match status" value="1"/>
</dbReference>
<feature type="region of interest" description="Disordered" evidence="5">
    <location>
        <begin position="234"/>
        <end position="253"/>
    </location>
</feature>
<evidence type="ECO:0000256" key="5">
    <source>
        <dbReference type="SAM" id="MobiDB-lite"/>
    </source>
</evidence>
<dbReference type="Gene3D" id="1.10.10.60">
    <property type="entry name" value="Homeodomain-like"/>
    <property type="match status" value="1"/>
</dbReference>
<proteinExistence type="predicted"/>
<protein>
    <submittedName>
        <fullName evidence="6">Uncharacterized protein</fullName>
    </submittedName>
</protein>
<dbReference type="GO" id="GO:0000978">
    <property type="term" value="F:RNA polymerase II cis-regulatory region sequence-specific DNA binding"/>
    <property type="evidence" value="ECO:0007669"/>
    <property type="project" value="TreeGrafter"/>
</dbReference>
<evidence type="ECO:0000256" key="3">
    <source>
        <dbReference type="ARBA" id="ARBA00023015"/>
    </source>
</evidence>
<comment type="subcellular location">
    <subcellularLocation>
        <location evidence="1">Nucleus</location>
    </subcellularLocation>
</comment>
<dbReference type="PANTHER" id="PTHR45882:SF2">
    <property type="entry name" value="PITUITARY HOMEOBOX 3"/>
    <property type="match status" value="1"/>
</dbReference>
<keyword evidence="2" id="KW-0217">Developmental protein</keyword>